<dbReference type="EMBL" id="LR881469">
    <property type="protein sequence ID" value="CAD5327869.1"/>
    <property type="molecule type" value="Genomic_DNA"/>
</dbReference>
<proteinExistence type="predicted"/>
<reference evidence="1 2" key="1">
    <citation type="submission" date="2020-09" db="EMBL/GenBank/DDBJ databases">
        <authorList>
            <person name="Ashkenazy H."/>
        </authorList>
    </citation>
    <scope>NUCLEOTIDE SEQUENCE [LARGE SCALE GENOMIC DNA]</scope>
    <source>
        <strain evidence="2">cv. Cdm-0</strain>
    </source>
</reference>
<name>A0A7G2F2C7_ARATH</name>
<organism evidence="1 2">
    <name type="scientific">Arabidopsis thaliana</name>
    <name type="common">Mouse-ear cress</name>
    <dbReference type="NCBI Taxonomy" id="3702"/>
    <lineage>
        <taxon>Eukaryota</taxon>
        <taxon>Viridiplantae</taxon>
        <taxon>Streptophyta</taxon>
        <taxon>Embryophyta</taxon>
        <taxon>Tracheophyta</taxon>
        <taxon>Spermatophyta</taxon>
        <taxon>Magnoliopsida</taxon>
        <taxon>eudicotyledons</taxon>
        <taxon>Gunneridae</taxon>
        <taxon>Pentapetalae</taxon>
        <taxon>rosids</taxon>
        <taxon>malvids</taxon>
        <taxon>Brassicales</taxon>
        <taxon>Brassicaceae</taxon>
        <taxon>Camelineae</taxon>
        <taxon>Arabidopsis</taxon>
    </lineage>
</organism>
<accession>A0A7G2F2C7</accession>
<protein>
    <submittedName>
        <fullName evidence="1">(thale cress) hypothetical protein</fullName>
    </submittedName>
</protein>
<sequence length="81" mass="9339">MDKNALPGNGETRRISGHIYSETLATPPSSCTLCIYYYSSYNLILLLHHNRLYYRRLLRRDLFSGFRVDVESGQVSGRLVL</sequence>
<evidence type="ECO:0000313" key="1">
    <source>
        <dbReference type="EMBL" id="CAD5327869.1"/>
    </source>
</evidence>
<dbReference type="AlphaFoldDB" id="A0A7G2F2C7"/>
<gene>
    <name evidence="1" type="ORF">AT9943_LOCUS15553</name>
</gene>
<dbReference type="Proteomes" id="UP000516314">
    <property type="component" value="Chromosome 4"/>
</dbReference>
<evidence type="ECO:0000313" key="2">
    <source>
        <dbReference type="Proteomes" id="UP000516314"/>
    </source>
</evidence>